<name>A0A4Y2SXI6_ARAVE</name>
<protein>
    <submittedName>
        <fullName evidence="2">Uncharacterized protein</fullName>
    </submittedName>
</protein>
<dbReference type="Proteomes" id="UP000499080">
    <property type="component" value="Unassembled WGS sequence"/>
</dbReference>
<evidence type="ECO:0000313" key="1">
    <source>
        <dbReference type="EMBL" id="GBN92003.1"/>
    </source>
</evidence>
<evidence type="ECO:0000313" key="2">
    <source>
        <dbReference type="EMBL" id="GBN92006.1"/>
    </source>
</evidence>
<organism evidence="2 3">
    <name type="scientific">Araneus ventricosus</name>
    <name type="common">Orbweaver spider</name>
    <name type="synonym">Epeira ventricosa</name>
    <dbReference type="NCBI Taxonomy" id="182803"/>
    <lineage>
        <taxon>Eukaryota</taxon>
        <taxon>Metazoa</taxon>
        <taxon>Ecdysozoa</taxon>
        <taxon>Arthropoda</taxon>
        <taxon>Chelicerata</taxon>
        <taxon>Arachnida</taxon>
        <taxon>Araneae</taxon>
        <taxon>Araneomorphae</taxon>
        <taxon>Entelegynae</taxon>
        <taxon>Araneoidea</taxon>
        <taxon>Araneidae</taxon>
        <taxon>Araneus</taxon>
    </lineage>
</organism>
<dbReference type="AlphaFoldDB" id="A0A4Y2SXI6"/>
<comment type="caution">
    <text evidence="2">The sequence shown here is derived from an EMBL/GenBank/DDBJ whole genome shotgun (WGS) entry which is preliminary data.</text>
</comment>
<dbReference type="EMBL" id="BGPR01024166">
    <property type="protein sequence ID" value="GBN92003.1"/>
    <property type="molecule type" value="Genomic_DNA"/>
</dbReference>
<evidence type="ECO:0000313" key="3">
    <source>
        <dbReference type="Proteomes" id="UP000499080"/>
    </source>
</evidence>
<dbReference type="EMBL" id="BGPR01024167">
    <property type="protein sequence ID" value="GBN92006.1"/>
    <property type="molecule type" value="Genomic_DNA"/>
</dbReference>
<proteinExistence type="predicted"/>
<accession>A0A4Y2SXI6</accession>
<keyword evidence="3" id="KW-1185">Reference proteome</keyword>
<gene>
    <name evidence="2" type="ORF">AVEN_171264_1</name>
    <name evidence="1" type="ORF">AVEN_271822_1</name>
</gene>
<sequence length="111" mass="12718">MDLVILNPDQKTRMPELAHLSPKFRTTPAGGRLAHVVKFSENQDHMHDHLLFNWISNLEISGSKTRSYHSVHRGLEALGNDAVRKQYKSISSQEPNFDFQFGSCFMRTTSM</sequence>
<reference evidence="2 3" key="1">
    <citation type="journal article" date="2019" name="Sci. Rep.">
        <title>Orb-weaving spider Araneus ventricosus genome elucidates the spidroin gene catalogue.</title>
        <authorList>
            <person name="Kono N."/>
            <person name="Nakamura H."/>
            <person name="Ohtoshi R."/>
            <person name="Moran D.A.P."/>
            <person name="Shinohara A."/>
            <person name="Yoshida Y."/>
            <person name="Fujiwara M."/>
            <person name="Mori M."/>
            <person name="Tomita M."/>
            <person name="Arakawa K."/>
        </authorList>
    </citation>
    <scope>NUCLEOTIDE SEQUENCE [LARGE SCALE GENOMIC DNA]</scope>
</reference>